<reference evidence="2" key="1">
    <citation type="journal article" date="2021" name="Mol. Ecol. Resour.">
        <title>Phylogenomic analyses of the genus Drosophila reveals genomic signals of climate adaptation.</title>
        <authorList>
            <person name="Li F."/>
            <person name="Rane R.V."/>
            <person name="Luria V."/>
            <person name="Xiong Z."/>
            <person name="Chen J."/>
            <person name="Li Z."/>
            <person name="Catullo R.A."/>
            <person name="Griffin P.C."/>
            <person name="Schiffer M."/>
            <person name="Pearce S."/>
            <person name="Lee S.F."/>
            <person name="McElroy K."/>
            <person name="Stocker A."/>
            <person name="Shirriffs J."/>
            <person name="Cockerell F."/>
            <person name="Coppin C."/>
            <person name="Sgro C.M."/>
            <person name="Karger A."/>
            <person name="Cain J.W."/>
            <person name="Weber J.A."/>
            <person name="Santpere G."/>
            <person name="Kirschner M.W."/>
            <person name="Hoffmann A.A."/>
            <person name="Oakeshott J.G."/>
            <person name="Zhang G."/>
        </authorList>
    </citation>
    <scope>NUCLEOTIDE SEQUENCE</scope>
    <source>
        <strain evidence="2">BGI-SZ-2011g</strain>
    </source>
</reference>
<comment type="caution">
    <text evidence="2">The sequence shown here is derived from an EMBL/GenBank/DDBJ whole genome shotgun (WGS) entry which is preliminary data.</text>
</comment>
<keyword evidence="3" id="KW-1185">Reference proteome</keyword>
<keyword evidence="1" id="KW-1133">Transmembrane helix</keyword>
<dbReference type="EMBL" id="JAJJHW010002585">
    <property type="protein sequence ID" value="KAH8370538.1"/>
    <property type="molecule type" value="Genomic_DNA"/>
</dbReference>
<gene>
    <name evidence="2" type="ORF">KR093_003990</name>
</gene>
<accession>A0AAD4PKV3</accession>
<dbReference type="Proteomes" id="UP001200034">
    <property type="component" value="Unassembled WGS sequence"/>
</dbReference>
<keyword evidence="1" id="KW-0812">Transmembrane</keyword>
<feature type="transmembrane region" description="Helical" evidence="1">
    <location>
        <begin position="39"/>
        <end position="60"/>
    </location>
</feature>
<feature type="transmembrane region" description="Helical" evidence="1">
    <location>
        <begin position="80"/>
        <end position="104"/>
    </location>
</feature>
<evidence type="ECO:0000256" key="1">
    <source>
        <dbReference type="SAM" id="Phobius"/>
    </source>
</evidence>
<sequence>MNKPNFLQATENRAGENTERVCSPLANMKKCCFCFSLKLGLNLIVLIEGFCGLLEVYIGYKMLPDGHFDVTPHGIEQLQHSPICCIVVGVVGCFIALLLAMGVILKSKKCLLFWLYCEAISTILFMLYSILIVSIPEVIVCDAISAALEAYFFVVVLAYYMQMPTHKLEVLYTTSSTQVS</sequence>
<protein>
    <submittedName>
        <fullName evidence="2">Uncharacterized protein</fullName>
    </submittedName>
</protein>
<name>A0AAD4PKV3_9MUSC</name>
<evidence type="ECO:0000313" key="2">
    <source>
        <dbReference type="EMBL" id="KAH8370538.1"/>
    </source>
</evidence>
<keyword evidence="1" id="KW-0472">Membrane</keyword>
<evidence type="ECO:0000313" key="3">
    <source>
        <dbReference type="Proteomes" id="UP001200034"/>
    </source>
</evidence>
<dbReference type="AlphaFoldDB" id="A0AAD4PKV3"/>
<organism evidence="2 3">
    <name type="scientific">Drosophila rubida</name>
    <dbReference type="NCBI Taxonomy" id="30044"/>
    <lineage>
        <taxon>Eukaryota</taxon>
        <taxon>Metazoa</taxon>
        <taxon>Ecdysozoa</taxon>
        <taxon>Arthropoda</taxon>
        <taxon>Hexapoda</taxon>
        <taxon>Insecta</taxon>
        <taxon>Pterygota</taxon>
        <taxon>Neoptera</taxon>
        <taxon>Endopterygota</taxon>
        <taxon>Diptera</taxon>
        <taxon>Brachycera</taxon>
        <taxon>Muscomorpha</taxon>
        <taxon>Ephydroidea</taxon>
        <taxon>Drosophilidae</taxon>
        <taxon>Drosophila</taxon>
    </lineage>
</organism>
<proteinExistence type="predicted"/>
<feature type="transmembrane region" description="Helical" evidence="1">
    <location>
        <begin position="111"/>
        <end position="131"/>
    </location>
</feature>
<feature type="transmembrane region" description="Helical" evidence="1">
    <location>
        <begin position="143"/>
        <end position="161"/>
    </location>
</feature>